<dbReference type="EMBL" id="BSPQ01000002">
    <property type="protein sequence ID" value="GLS90154.1"/>
    <property type="molecule type" value="Genomic_DNA"/>
</dbReference>
<evidence type="ECO:0000259" key="1">
    <source>
        <dbReference type="Pfam" id="PF07238"/>
    </source>
</evidence>
<proteinExistence type="predicted"/>
<protein>
    <recommendedName>
        <fullName evidence="1">PilZ domain-containing protein</fullName>
    </recommendedName>
</protein>
<accession>A0ABQ6DYA5</accession>
<reference evidence="3" key="1">
    <citation type="journal article" date="2019" name="Int. J. Syst. Evol. Microbiol.">
        <title>The Global Catalogue of Microorganisms (GCM) 10K type strain sequencing project: providing services to taxonomists for standard genome sequencing and annotation.</title>
        <authorList>
            <consortium name="The Broad Institute Genomics Platform"/>
            <consortium name="The Broad Institute Genome Sequencing Center for Infectious Disease"/>
            <person name="Wu L."/>
            <person name="Ma J."/>
        </authorList>
    </citation>
    <scope>NUCLEOTIDE SEQUENCE [LARGE SCALE GENOMIC DNA]</scope>
    <source>
        <strain evidence="3">NBRC 103166</strain>
    </source>
</reference>
<feature type="domain" description="PilZ" evidence="1">
    <location>
        <begin position="7"/>
        <end position="95"/>
    </location>
</feature>
<evidence type="ECO:0000313" key="3">
    <source>
        <dbReference type="Proteomes" id="UP001157353"/>
    </source>
</evidence>
<dbReference type="Proteomes" id="UP001157353">
    <property type="component" value="Unassembled WGS sequence"/>
</dbReference>
<gene>
    <name evidence="2" type="ORF">GCM10007916_12210</name>
</gene>
<name>A0ABQ6DYA5_9GAMM</name>
<comment type="caution">
    <text evidence="2">The sequence shown here is derived from an EMBL/GenBank/DDBJ whole genome shotgun (WGS) entry which is preliminary data.</text>
</comment>
<keyword evidence="3" id="KW-1185">Reference proteome</keyword>
<evidence type="ECO:0000313" key="2">
    <source>
        <dbReference type="EMBL" id="GLS90154.1"/>
    </source>
</evidence>
<dbReference type="InterPro" id="IPR009875">
    <property type="entry name" value="PilZ_domain"/>
</dbReference>
<dbReference type="Gene3D" id="2.40.10.220">
    <property type="entry name" value="predicted glycosyltransferase like domains"/>
    <property type="match status" value="1"/>
</dbReference>
<dbReference type="RefSeq" id="WP_284203274.1">
    <property type="nucleotide sequence ID" value="NZ_BSPQ01000002.1"/>
</dbReference>
<dbReference type="SUPFAM" id="SSF141371">
    <property type="entry name" value="PilZ domain-like"/>
    <property type="match status" value="1"/>
</dbReference>
<sequence length="96" mass="10781">MFFAKEDKRSFRRMELDVGIEITKDTAVAQGVCKDLSSTGMSITFTDVNFKQGDKVHIKLDTADDRFPPLDADATLLRVEKTDQGFMAAVQFISMK</sequence>
<organism evidence="2 3">
    <name type="scientific">Psychromonas marina</name>
    <dbReference type="NCBI Taxonomy" id="88364"/>
    <lineage>
        <taxon>Bacteria</taxon>
        <taxon>Pseudomonadati</taxon>
        <taxon>Pseudomonadota</taxon>
        <taxon>Gammaproteobacteria</taxon>
        <taxon>Alteromonadales</taxon>
        <taxon>Psychromonadaceae</taxon>
        <taxon>Psychromonas</taxon>
    </lineage>
</organism>
<dbReference type="Pfam" id="PF07238">
    <property type="entry name" value="PilZ"/>
    <property type="match status" value="1"/>
</dbReference>